<feature type="chain" id="PRO_5044566887" evidence="1">
    <location>
        <begin position="26"/>
        <end position="106"/>
    </location>
</feature>
<reference evidence="5 6" key="1">
    <citation type="submission" date="2017-03" db="EMBL/GenBank/DDBJ databases">
        <authorList>
            <person name="Afonso C.L."/>
            <person name="Miller P.J."/>
            <person name="Scott M.A."/>
            <person name="Spackman E."/>
            <person name="Goraichik I."/>
            <person name="Dimitrov K.M."/>
            <person name="Suarez D.L."/>
            <person name="Swayne D.E."/>
        </authorList>
    </citation>
    <scope>NUCLEOTIDE SEQUENCE [LARGE SCALE GENOMIC DNA]</scope>
    <source>
        <strain evidence="5 6">ATCC 51113</strain>
    </source>
</reference>
<evidence type="ECO:0000313" key="2">
    <source>
        <dbReference type="EMBL" id="BDN97875.1"/>
    </source>
</evidence>
<evidence type="ECO:0000313" key="5">
    <source>
        <dbReference type="EMBL" id="OQM43506.1"/>
    </source>
</evidence>
<dbReference type="EMBL" id="JACLAH010000001">
    <property type="protein sequence ID" value="MBC2645829.1"/>
    <property type="molecule type" value="Genomic_DNA"/>
</dbReference>
<feature type="signal peptide" evidence="1">
    <location>
        <begin position="1"/>
        <end position="25"/>
    </location>
</feature>
<gene>
    <name evidence="2" type="primary">ymdA</name>
    <name evidence="5" type="ORF">BZK42_01020</name>
    <name evidence="3" type="ORF">H6P72_04175</name>
    <name evidence="4" type="ORF">ID160_04170</name>
    <name evidence="2" type="ORF">KAM621c_29800</name>
</gene>
<dbReference type="EMBL" id="AP026382">
    <property type="protein sequence ID" value="BDN97875.1"/>
    <property type="molecule type" value="Genomic_DNA"/>
</dbReference>
<dbReference type="AlphaFoldDB" id="A0A1V8P494"/>
<evidence type="ECO:0000313" key="7">
    <source>
        <dbReference type="Proteomes" id="UP000586346"/>
    </source>
</evidence>
<accession>A0A1V8P494</accession>
<dbReference type="EMBL" id="NAEW01000001">
    <property type="protein sequence ID" value="OQM43506.1"/>
    <property type="molecule type" value="Genomic_DNA"/>
</dbReference>
<protein>
    <submittedName>
        <fullName evidence="3">Type 1 fimbrial protein</fullName>
    </submittedName>
</protein>
<dbReference type="EMBL" id="JACXSK010000001">
    <property type="protein sequence ID" value="MBD3121866.1"/>
    <property type="molecule type" value="Genomic_DNA"/>
</dbReference>
<dbReference type="Proteomes" id="UP000192573">
    <property type="component" value="Unassembled WGS sequence"/>
</dbReference>
<evidence type="ECO:0000313" key="3">
    <source>
        <dbReference type="EMBL" id="MBC2645829.1"/>
    </source>
</evidence>
<dbReference type="Proteomes" id="UP001058317">
    <property type="component" value="Chromosome"/>
</dbReference>
<dbReference type="GeneID" id="66275086"/>
<sequence length="106" mass="11847">MCTLLKRILSTSLCAFSLLTLPAIAQQITTGGVIHFRGAIVESPCDVNRQQQQIELSCIRNGTNQNSLYNPQQLATAPQNVQEIATVKMHYLNEQKNMAILNIEYK</sequence>
<dbReference type="RefSeq" id="WP_016152603.1">
    <property type="nucleotide sequence ID" value="NZ_AP026382.1"/>
</dbReference>
<dbReference type="Proteomes" id="UP000586346">
    <property type="component" value="Unassembled WGS sequence"/>
</dbReference>
<evidence type="ECO:0000313" key="4">
    <source>
        <dbReference type="EMBL" id="MBD3121866.1"/>
    </source>
</evidence>
<keyword evidence="1" id="KW-0732">Signal</keyword>
<dbReference type="Proteomes" id="UP000605024">
    <property type="component" value="Unassembled WGS sequence"/>
</dbReference>
<keyword evidence="7" id="KW-1185">Reference proteome</keyword>
<reference evidence="3 7" key="2">
    <citation type="submission" date="2020-08" db="EMBL/GenBank/DDBJ databases">
        <title>Emergence and comparative genomics analysis of Citrobacter in Fennec fox imported from North Africa to China.</title>
        <authorList>
            <person name="Zheng B."/>
        </authorList>
    </citation>
    <scope>NUCLEOTIDE SEQUENCE [LARGE SCALE GENOMIC DNA]</scope>
    <source>
        <strain evidence="3 7">FF371</strain>
    </source>
</reference>
<name>A0A1V8P494_CITBR</name>
<organism evidence="5 6">
    <name type="scientific">Citrobacter braakii</name>
    <dbReference type="NCBI Taxonomy" id="57706"/>
    <lineage>
        <taxon>Bacteria</taxon>
        <taxon>Pseudomonadati</taxon>
        <taxon>Pseudomonadota</taxon>
        <taxon>Gammaproteobacteria</taxon>
        <taxon>Enterobacterales</taxon>
        <taxon>Enterobacteriaceae</taxon>
        <taxon>Citrobacter</taxon>
        <taxon>Citrobacter freundii complex</taxon>
    </lineage>
</organism>
<reference evidence="4" key="3">
    <citation type="submission" date="2020-09" db="EMBL/GenBank/DDBJ databases">
        <title>Characterization of IncC plasmids in Enterobacterales of food-producing animals originating from China.</title>
        <authorList>
            <person name="Zhang Y."/>
            <person name="Lei C.-W."/>
        </authorList>
    </citation>
    <scope>NUCLEOTIDE SEQUENCE</scope>
    <source>
        <strain evidence="4">CC1</strain>
    </source>
</reference>
<proteinExistence type="predicted"/>
<reference evidence="2" key="4">
    <citation type="submission" date="2022-07" db="EMBL/GenBank/DDBJ databases">
        <title>Complete genome sequence of carbapenem-resistant Citrobacter spp. in Japan.</title>
        <authorList>
            <person name="Maehana S."/>
            <person name="Suzuki M."/>
            <person name="Kitasato H."/>
        </authorList>
    </citation>
    <scope>NUCLEOTIDE SEQUENCE</scope>
    <source>
        <strain evidence="2">KAM621</strain>
    </source>
</reference>
<evidence type="ECO:0000313" key="6">
    <source>
        <dbReference type="Proteomes" id="UP000192573"/>
    </source>
</evidence>
<evidence type="ECO:0000256" key="1">
    <source>
        <dbReference type="SAM" id="SignalP"/>
    </source>
</evidence>